<accession>A0ABN8YVS9</accession>
<feature type="chain" id="PRO_5047401204" evidence="2">
    <location>
        <begin position="17"/>
        <end position="182"/>
    </location>
</feature>
<feature type="compositionally biased region" description="Polar residues" evidence="1">
    <location>
        <begin position="53"/>
        <end position="64"/>
    </location>
</feature>
<proteinExistence type="predicted"/>
<dbReference type="Proteomes" id="UP001176941">
    <property type="component" value="Chromosome 24"/>
</dbReference>
<dbReference type="EMBL" id="OX459960">
    <property type="protein sequence ID" value="CAI9165677.1"/>
    <property type="molecule type" value="Genomic_DNA"/>
</dbReference>
<gene>
    <name evidence="3" type="ORF">MRATA1EN1_LOCUS14639</name>
</gene>
<evidence type="ECO:0000313" key="3">
    <source>
        <dbReference type="EMBL" id="CAI9165677.1"/>
    </source>
</evidence>
<evidence type="ECO:0000313" key="4">
    <source>
        <dbReference type="Proteomes" id="UP001176941"/>
    </source>
</evidence>
<keyword evidence="4" id="KW-1185">Reference proteome</keyword>
<feature type="compositionally biased region" description="Basic and acidic residues" evidence="1">
    <location>
        <begin position="136"/>
        <end position="150"/>
    </location>
</feature>
<feature type="region of interest" description="Disordered" evidence="1">
    <location>
        <begin position="53"/>
        <end position="182"/>
    </location>
</feature>
<name>A0ABN8YVS9_RANTA</name>
<feature type="signal peptide" evidence="2">
    <location>
        <begin position="1"/>
        <end position="16"/>
    </location>
</feature>
<keyword evidence="2" id="KW-0732">Signal</keyword>
<evidence type="ECO:0000256" key="2">
    <source>
        <dbReference type="SAM" id="SignalP"/>
    </source>
</evidence>
<sequence>MVLFIVLRPALAPAFSSSLSALHAMLPRAPLICSAQRPGDERADRCLVASRQARGTVSKLQTRGSRALPAKGREERGQQREGVGPPCRPGGLHLPWSRRPGTGSPPQHHLGRNLPDLGGENTAPTPPFLPGSVGIRLDDTGPGDREEAGGEAKAPSCGPTSQGCSPGDDMVPCTDRPPGPGG</sequence>
<evidence type="ECO:0000256" key="1">
    <source>
        <dbReference type="SAM" id="MobiDB-lite"/>
    </source>
</evidence>
<organism evidence="3 4">
    <name type="scientific">Rangifer tarandus platyrhynchus</name>
    <name type="common">Svalbard reindeer</name>
    <dbReference type="NCBI Taxonomy" id="3082113"/>
    <lineage>
        <taxon>Eukaryota</taxon>
        <taxon>Metazoa</taxon>
        <taxon>Chordata</taxon>
        <taxon>Craniata</taxon>
        <taxon>Vertebrata</taxon>
        <taxon>Euteleostomi</taxon>
        <taxon>Mammalia</taxon>
        <taxon>Eutheria</taxon>
        <taxon>Laurasiatheria</taxon>
        <taxon>Artiodactyla</taxon>
        <taxon>Ruminantia</taxon>
        <taxon>Pecora</taxon>
        <taxon>Cervidae</taxon>
        <taxon>Odocoileinae</taxon>
        <taxon>Rangifer</taxon>
    </lineage>
</organism>
<reference evidence="3" key="1">
    <citation type="submission" date="2023-04" db="EMBL/GenBank/DDBJ databases">
        <authorList>
            <consortium name="ELIXIR-Norway"/>
        </authorList>
    </citation>
    <scope>NUCLEOTIDE SEQUENCE [LARGE SCALE GENOMIC DNA]</scope>
</reference>
<protein>
    <submittedName>
        <fullName evidence="3">Uncharacterized protein</fullName>
    </submittedName>
</protein>